<dbReference type="Gene3D" id="2.60.40.1500">
    <property type="entry name" value="Glycosyl hydrolase domain, family 39"/>
    <property type="match status" value="1"/>
</dbReference>
<dbReference type="GO" id="GO:0016798">
    <property type="term" value="F:hydrolase activity, acting on glycosyl bonds"/>
    <property type="evidence" value="ECO:0007669"/>
    <property type="project" value="UniProtKB-KW"/>
</dbReference>
<gene>
    <name evidence="8" type="ORF">BN1356_00525</name>
</gene>
<dbReference type="InterPro" id="IPR018062">
    <property type="entry name" value="HTH_AraC-typ_CS"/>
</dbReference>
<dbReference type="SUPFAM" id="SSF46689">
    <property type="entry name" value="Homeodomain-like"/>
    <property type="match status" value="2"/>
</dbReference>
<sequence>MAEAEFKRWSYDLCLILMQHFRVSRLSSGEENLADKLKSYVQSHFQEELTLSTMSADFYMTPQYFSKIFKEKMGETFYKYLTRIRLDYAKDLLDVSQRNVLQVSLESGFPNINALNRAFKEKFQILPSEYRKQIRTESQKRQQPSFQELSRLLKGQEEEKVSDKGQSLSIDTSQRKIVQPFWKKIINIGHFEQLDSQQVKEQLLSFQTHLSFEYIRLKLDTPVLPQENYGFYKEENIMDFFVKQGVKFQFVLDFRQVKQKEHALTFLKNFLSHFSNRYSIDKVRQWRFELDYMTVFDEDKCLRYGRSYAELTSILSSYKVEESLFGPGFVLGDVESLRLFQSMVSKGKVPRIQQLTFHVRQDVAYRSSNQIVIRKITDQQHVRNQLEMLSAFLDSDFHHIHIVEWKDYSPQQPWINDTSFKAANTISTTLACFDELADIAWNIPLDLLLDHHKGNILSGYEGCITIHGIAKPTFYAHHFLNRHGEDFLGKDDYSLVTASGHNITILTHNCSQLNYRYYLEEDSSEYEHADYFEKEESREFTYQLKEMKSGKYLIKTRVINAQSGSVKELVEQVFLDTTMNVGESEIDFLRKQAIPRLTVSKVAVEENSLGLSMTLEPNEIRHTHIIYLY</sequence>
<dbReference type="InterPro" id="IPR017853">
    <property type="entry name" value="GH"/>
</dbReference>
<proteinExistence type="inferred from homology"/>
<dbReference type="PANTHER" id="PTHR43280">
    <property type="entry name" value="ARAC-FAMILY TRANSCRIPTIONAL REGULATOR"/>
    <property type="match status" value="1"/>
</dbReference>
<keyword evidence="3" id="KW-0805">Transcription regulation</keyword>
<evidence type="ECO:0000256" key="1">
    <source>
        <dbReference type="ARBA" id="ARBA00008875"/>
    </source>
</evidence>
<dbReference type="RefSeq" id="WP_176694203.1">
    <property type="nucleotide sequence ID" value="NZ_CTEN01000001.1"/>
</dbReference>
<dbReference type="SMART" id="SM00342">
    <property type="entry name" value="HTH_ARAC"/>
    <property type="match status" value="1"/>
</dbReference>
<evidence type="ECO:0000256" key="6">
    <source>
        <dbReference type="ARBA" id="ARBA00023295"/>
    </source>
</evidence>
<keyword evidence="5" id="KW-0804">Transcription</keyword>
<dbReference type="InterPro" id="IPR049166">
    <property type="entry name" value="GH39_cat"/>
</dbReference>
<dbReference type="GO" id="GO:0003700">
    <property type="term" value="F:DNA-binding transcription factor activity"/>
    <property type="evidence" value="ECO:0007669"/>
    <property type="project" value="InterPro"/>
</dbReference>
<dbReference type="PROSITE" id="PS01124">
    <property type="entry name" value="HTH_ARAC_FAMILY_2"/>
    <property type="match status" value="1"/>
</dbReference>
<dbReference type="STRING" id="1608583.BN1356_00525"/>
<evidence type="ECO:0000256" key="4">
    <source>
        <dbReference type="ARBA" id="ARBA00023125"/>
    </source>
</evidence>
<protein>
    <submittedName>
        <fullName evidence="8">AraC family transcriptional regulator</fullName>
    </submittedName>
</protein>
<keyword evidence="9" id="KW-1185">Reference proteome</keyword>
<dbReference type="AlphaFoldDB" id="A0A0E4CS29"/>
<reference evidence="9" key="1">
    <citation type="submission" date="2015-03" db="EMBL/GenBank/DDBJ databases">
        <authorList>
            <person name="Urmite Genomes"/>
        </authorList>
    </citation>
    <scope>NUCLEOTIDE SEQUENCE [LARGE SCALE GENOMIC DNA]</scope>
    <source>
        <strain evidence="9">FF10</strain>
    </source>
</reference>
<dbReference type="Pfam" id="PF12833">
    <property type="entry name" value="HTH_18"/>
    <property type="match status" value="1"/>
</dbReference>
<evidence type="ECO:0000313" key="8">
    <source>
        <dbReference type="EMBL" id="CQR24164.1"/>
    </source>
</evidence>
<keyword evidence="2" id="KW-0378">Hydrolase</keyword>
<evidence type="ECO:0000259" key="7">
    <source>
        <dbReference type="PROSITE" id="PS01124"/>
    </source>
</evidence>
<dbReference type="Pfam" id="PF01229">
    <property type="entry name" value="Glyco_hydro_39"/>
    <property type="match status" value="1"/>
</dbReference>
<evidence type="ECO:0000313" key="9">
    <source>
        <dbReference type="Proteomes" id="UP000198604"/>
    </source>
</evidence>
<keyword evidence="6" id="KW-0326">Glycosidase</keyword>
<evidence type="ECO:0000256" key="5">
    <source>
        <dbReference type="ARBA" id="ARBA00023163"/>
    </source>
</evidence>
<feature type="domain" description="HTH araC/xylS-type" evidence="7">
    <location>
        <begin position="35"/>
        <end position="133"/>
    </location>
</feature>
<dbReference type="InterPro" id="IPR018060">
    <property type="entry name" value="HTH_AraC"/>
</dbReference>
<name>A0A0E4CS29_9STRE</name>
<accession>A0A0E4CS29</accession>
<comment type="similarity">
    <text evidence="1">Belongs to the glycosyl hydrolase 39 family.</text>
</comment>
<keyword evidence="4" id="KW-0238">DNA-binding</keyword>
<dbReference type="InterPro" id="IPR009057">
    <property type="entry name" value="Homeodomain-like_sf"/>
</dbReference>
<dbReference type="Gene3D" id="1.10.10.60">
    <property type="entry name" value="Homeodomain-like"/>
    <property type="match status" value="2"/>
</dbReference>
<dbReference type="Proteomes" id="UP000198604">
    <property type="component" value="Unassembled WGS sequence"/>
</dbReference>
<dbReference type="Gene3D" id="3.20.20.80">
    <property type="entry name" value="Glycosidases"/>
    <property type="match status" value="1"/>
</dbReference>
<dbReference type="SUPFAM" id="SSF51445">
    <property type="entry name" value="(Trans)glycosidases"/>
    <property type="match status" value="1"/>
</dbReference>
<evidence type="ECO:0000256" key="3">
    <source>
        <dbReference type="ARBA" id="ARBA00023015"/>
    </source>
</evidence>
<dbReference type="EMBL" id="CTEN01000001">
    <property type="protein sequence ID" value="CQR24164.1"/>
    <property type="molecule type" value="Genomic_DNA"/>
</dbReference>
<dbReference type="PANTHER" id="PTHR43280:SF10">
    <property type="entry name" value="REGULATORY PROTEIN POCR"/>
    <property type="match status" value="1"/>
</dbReference>
<evidence type="ECO:0000256" key="2">
    <source>
        <dbReference type="ARBA" id="ARBA00022801"/>
    </source>
</evidence>
<organism evidence="8 9">
    <name type="scientific">Streptococcus varani</name>
    <dbReference type="NCBI Taxonomy" id="1608583"/>
    <lineage>
        <taxon>Bacteria</taxon>
        <taxon>Bacillati</taxon>
        <taxon>Bacillota</taxon>
        <taxon>Bacilli</taxon>
        <taxon>Lactobacillales</taxon>
        <taxon>Streptococcaceae</taxon>
        <taxon>Streptococcus</taxon>
    </lineage>
</organism>
<dbReference type="GO" id="GO:0043565">
    <property type="term" value="F:sequence-specific DNA binding"/>
    <property type="evidence" value="ECO:0007669"/>
    <property type="project" value="InterPro"/>
</dbReference>
<dbReference type="PROSITE" id="PS00041">
    <property type="entry name" value="HTH_ARAC_FAMILY_1"/>
    <property type="match status" value="1"/>
</dbReference>